<dbReference type="PANTHER" id="PTHR35566">
    <property type="entry name" value="BLR3599 PROTEIN"/>
    <property type="match status" value="1"/>
</dbReference>
<evidence type="ECO:0000313" key="1">
    <source>
        <dbReference type="EMBL" id="OSQ52164.1"/>
    </source>
</evidence>
<evidence type="ECO:0000313" key="2">
    <source>
        <dbReference type="Proteomes" id="UP000193926"/>
    </source>
</evidence>
<reference evidence="1 2" key="1">
    <citation type="submission" date="2014-03" db="EMBL/GenBank/DDBJ databases">
        <title>The draft genome sequence of Marivita geojedonensis KCTC 23882.</title>
        <authorList>
            <person name="Lai Q."/>
            <person name="Shao Z."/>
        </authorList>
    </citation>
    <scope>NUCLEOTIDE SEQUENCE [LARGE SCALE GENOMIC DNA]</scope>
    <source>
        <strain evidence="1 2">DPG-138</strain>
    </source>
</reference>
<dbReference type="EMBL" id="JFKC01000003">
    <property type="protein sequence ID" value="OSQ52164.1"/>
    <property type="molecule type" value="Genomic_DNA"/>
</dbReference>
<dbReference type="InterPro" id="IPR010263">
    <property type="entry name" value="T6SS_TssK"/>
</dbReference>
<dbReference type="STRING" id="1123756.MGEO_05125"/>
<dbReference type="RefSeq" id="WP_085635908.1">
    <property type="nucleotide sequence ID" value="NZ_JFKC01000003.1"/>
</dbReference>
<keyword evidence="2" id="KW-1185">Reference proteome</keyword>
<dbReference type="Proteomes" id="UP000193926">
    <property type="component" value="Unassembled WGS sequence"/>
</dbReference>
<dbReference type="Pfam" id="PF05936">
    <property type="entry name" value="T6SS_VasE"/>
    <property type="match status" value="1"/>
</dbReference>
<accession>A0A1X4NNR8</accession>
<dbReference type="AlphaFoldDB" id="A0A1X4NNR8"/>
<dbReference type="PANTHER" id="PTHR35566:SF1">
    <property type="entry name" value="TYPE VI SECRETION SYSTEM BASEPLATE COMPONENT TSSK1"/>
    <property type="match status" value="1"/>
</dbReference>
<organism evidence="1 2">
    <name type="scientific">Marivita geojedonensis</name>
    <dbReference type="NCBI Taxonomy" id="1123756"/>
    <lineage>
        <taxon>Bacteria</taxon>
        <taxon>Pseudomonadati</taxon>
        <taxon>Pseudomonadota</taxon>
        <taxon>Alphaproteobacteria</taxon>
        <taxon>Rhodobacterales</taxon>
        <taxon>Roseobacteraceae</taxon>
        <taxon>Marivita</taxon>
    </lineage>
</organism>
<dbReference type="OrthoDB" id="9775333at2"/>
<dbReference type="NCBIfam" id="TIGR03353">
    <property type="entry name" value="VI_chp_4"/>
    <property type="match status" value="1"/>
</dbReference>
<name>A0A1X4NNR8_9RHOB</name>
<sequence length="446" mass="49188">MSWDNKVLWTEGLFLQPHHFQQADRYTEALVAGLARRVTPYAWGFSELEIDDEALKVGKFAVKSCAGLTQDGTVFRVPQAEDHPPSLEVPENIKDCVVVLTIPQRRQGATEVDLTDSGKSASRLKPAEIEITDVMGTVKKAVTLGVGKLRLQFALEVDDLADMLVIPIARIIEVRPDKEILLDRAFIPSCVDIRAAPTLAGFVSEMEGLLSHRMQALAGRLSESGPARGTADISDFLLLMTVNRALPLFRHFTNIENVHPETVYRACITLIGELAAFMAENKEVPMLPPYQHDDQPATFMPVFRVLRQYLSAVLEQSAVLIALEERKYGISVGLIADRKLLSTAGFVLAVKAEVPAEDIRRHFAGQSKIGPVEEIRQLVNSALPGITLRPLPVAPRQVPYQAGKVYFELDADSPYWGKMTTSGGIAVHVSGQYPGLDMELWAIRNS</sequence>
<comment type="caution">
    <text evidence="1">The sequence shown here is derived from an EMBL/GenBank/DDBJ whole genome shotgun (WGS) entry which is preliminary data.</text>
</comment>
<proteinExistence type="predicted"/>
<gene>
    <name evidence="1" type="ORF">MGEO_05125</name>
</gene>
<protein>
    <submittedName>
        <fullName evidence="1">Type VI secretion protein</fullName>
    </submittedName>
</protein>